<dbReference type="SUPFAM" id="SSF52218">
    <property type="entry name" value="Flavoproteins"/>
    <property type="match status" value="1"/>
</dbReference>
<dbReference type="InterPro" id="IPR050104">
    <property type="entry name" value="FMN-dep_NADH:Q_OxRdtase_AzoR1"/>
</dbReference>
<keyword evidence="3 6" id="KW-0560">Oxidoreductase</keyword>
<dbReference type="eggNOG" id="COG1182">
    <property type="taxonomic scope" value="Bacteria"/>
</dbReference>
<evidence type="ECO:0000256" key="3">
    <source>
        <dbReference type="ARBA" id="ARBA00023002"/>
    </source>
</evidence>
<keyword evidence="9" id="KW-1185">Reference proteome</keyword>
<reference evidence="8 9" key="1">
    <citation type="journal article" date="2015" name="Genome Announc.">
        <title>Expanding the biotechnology potential of lactobacilli through comparative genomics of 213 strains and associated genera.</title>
        <authorList>
            <person name="Sun Z."/>
            <person name="Harris H.M."/>
            <person name="McCann A."/>
            <person name="Guo C."/>
            <person name="Argimon S."/>
            <person name="Zhang W."/>
            <person name="Yang X."/>
            <person name="Jeffery I.B."/>
            <person name="Cooney J.C."/>
            <person name="Kagawa T.F."/>
            <person name="Liu W."/>
            <person name="Song Y."/>
            <person name="Salvetti E."/>
            <person name="Wrobel A."/>
            <person name="Rasinkangas P."/>
            <person name="Parkhill J."/>
            <person name="Rea M.C."/>
            <person name="O'Sullivan O."/>
            <person name="Ritari J."/>
            <person name="Douillard F.P."/>
            <person name="Paul Ross R."/>
            <person name="Yang R."/>
            <person name="Briner A.E."/>
            <person name="Felis G.E."/>
            <person name="de Vos W.M."/>
            <person name="Barrangou R."/>
            <person name="Klaenhammer T.R."/>
            <person name="Caufield P.W."/>
            <person name="Cui Y."/>
            <person name="Zhang H."/>
            <person name="O'Toole P.W."/>
        </authorList>
    </citation>
    <scope>NUCLEOTIDE SEQUENCE [LARGE SCALE GENOMIC DNA]</scope>
    <source>
        <strain evidence="8 9">DSM 5007</strain>
    </source>
</reference>
<dbReference type="OrthoDB" id="9805013at2"/>
<dbReference type="GO" id="GO:0010181">
    <property type="term" value="F:FMN binding"/>
    <property type="evidence" value="ECO:0007669"/>
    <property type="project" value="UniProtKB-UniRule"/>
</dbReference>
<dbReference type="Gene3D" id="3.40.50.360">
    <property type="match status" value="1"/>
</dbReference>
<accession>A0A0R1W7B5</accession>
<dbReference type="GO" id="GO:0009055">
    <property type="term" value="F:electron transfer activity"/>
    <property type="evidence" value="ECO:0007669"/>
    <property type="project" value="UniProtKB-UniRule"/>
</dbReference>
<evidence type="ECO:0000256" key="2">
    <source>
        <dbReference type="ARBA" id="ARBA00022643"/>
    </source>
</evidence>
<keyword evidence="2 6" id="KW-0288">FMN</keyword>
<evidence type="ECO:0000256" key="6">
    <source>
        <dbReference type="HAMAP-Rule" id="MF_01216"/>
    </source>
</evidence>
<dbReference type="Pfam" id="PF02525">
    <property type="entry name" value="Flavodoxin_2"/>
    <property type="match status" value="1"/>
</dbReference>
<dbReference type="InterPro" id="IPR023048">
    <property type="entry name" value="NADH:quinone_OxRdtase_FMN_depd"/>
</dbReference>
<dbReference type="AlphaFoldDB" id="A0A0R1W7B5"/>
<name>A0A0R1W7B5_9LACO</name>
<comment type="catalytic activity">
    <reaction evidence="6">
        <text>2 a quinone + NADH + H(+) = 2 a 1,4-benzosemiquinone + NAD(+)</text>
        <dbReference type="Rhea" id="RHEA:65952"/>
        <dbReference type="ChEBI" id="CHEBI:15378"/>
        <dbReference type="ChEBI" id="CHEBI:57540"/>
        <dbReference type="ChEBI" id="CHEBI:57945"/>
        <dbReference type="ChEBI" id="CHEBI:132124"/>
        <dbReference type="ChEBI" id="CHEBI:134225"/>
    </reaction>
</comment>
<dbReference type="PANTHER" id="PTHR43741">
    <property type="entry name" value="FMN-DEPENDENT NADH-AZOREDUCTASE 1"/>
    <property type="match status" value="1"/>
</dbReference>
<protein>
    <recommendedName>
        <fullName evidence="6">FMN dependent NADH:quinone oxidoreductase</fullName>
        <ecNumber evidence="6">1.6.5.-</ecNumber>
    </recommendedName>
    <alternativeName>
        <fullName evidence="6">Azo-dye reductase</fullName>
    </alternativeName>
    <alternativeName>
        <fullName evidence="6">FMN-dependent NADH-azo compound oxidoreductase</fullName>
    </alternativeName>
    <alternativeName>
        <fullName evidence="6">FMN-dependent NADH-azoreductase</fullName>
        <ecNumber evidence="6">1.7.1.17</ecNumber>
    </alternativeName>
</protein>
<dbReference type="PATRIC" id="fig|1423807.3.peg.474"/>
<dbReference type="HAMAP" id="MF_01216">
    <property type="entry name" value="Azoreductase_type1"/>
    <property type="match status" value="1"/>
</dbReference>
<comment type="subunit">
    <text evidence="6">Homodimer.</text>
</comment>
<feature type="domain" description="Flavodoxin-like fold" evidence="7">
    <location>
        <begin position="3"/>
        <end position="162"/>
    </location>
</feature>
<proteinExistence type="inferred from homology"/>
<evidence type="ECO:0000256" key="5">
    <source>
        <dbReference type="ARBA" id="ARBA00048542"/>
    </source>
</evidence>
<comment type="caution">
    <text evidence="8">The sequence shown here is derived from an EMBL/GenBank/DDBJ whole genome shotgun (WGS) entry which is preliminary data.</text>
</comment>
<dbReference type="RefSeq" id="WP_010622638.1">
    <property type="nucleotide sequence ID" value="NZ_AZGF01000014.1"/>
</dbReference>
<dbReference type="STRING" id="1423807.FD16_GL000465"/>
<dbReference type="EC" id="1.6.5.-" evidence="6"/>
<sequence>MTQVLVIQAHPHIENSLSLTVGEAFIDKYRQTHPNDEIITRDLYAADGVPAMNDLTMNAWRKQHMEEPLTDDERTLLQRHDEWLNEFINADKYVFINPMYNHFLPAELKQYLDLTAIAHKTFKYTDHGSVGLLKNKKVIHIQASGDVYHAGGKWATIKFLIKRAFGVKSTGGSSLMDLGDMYLTNMMKFYGIDEIDKLFIEGADAHRDQLQVILDRALVEASTKAINF</sequence>
<comment type="caution">
    <text evidence="6">Lacks conserved residue(s) required for the propagation of feature annotation.</text>
</comment>
<evidence type="ECO:0000256" key="1">
    <source>
        <dbReference type="ARBA" id="ARBA00022630"/>
    </source>
</evidence>
<comment type="cofactor">
    <cofactor evidence="6">
        <name>FMN</name>
        <dbReference type="ChEBI" id="CHEBI:58210"/>
    </cofactor>
    <text evidence="6">Binds 1 FMN per subunit.</text>
</comment>
<dbReference type="EC" id="1.7.1.17" evidence="6"/>
<comment type="function">
    <text evidence="6">Quinone reductase that provides resistance to thiol-specific stress caused by electrophilic quinones.</text>
</comment>
<organism evidence="8 9">
    <name type="scientific">Paucilactobacillus suebicus DSM 5007 = KCTC 3549</name>
    <dbReference type="NCBI Taxonomy" id="1423807"/>
    <lineage>
        <taxon>Bacteria</taxon>
        <taxon>Bacillati</taxon>
        <taxon>Bacillota</taxon>
        <taxon>Bacilli</taxon>
        <taxon>Lactobacillales</taxon>
        <taxon>Lactobacillaceae</taxon>
        <taxon>Paucilactobacillus</taxon>
    </lineage>
</organism>
<keyword evidence="1 6" id="KW-0285">Flavoprotein</keyword>
<dbReference type="GO" id="GO:0016652">
    <property type="term" value="F:oxidoreductase activity, acting on NAD(P)H as acceptor"/>
    <property type="evidence" value="ECO:0007669"/>
    <property type="project" value="UniProtKB-UniRule"/>
</dbReference>
<evidence type="ECO:0000256" key="4">
    <source>
        <dbReference type="ARBA" id="ARBA00023027"/>
    </source>
</evidence>
<dbReference type="GO" id="GO:0016655">
    <property type="term" value="F:oxidoreductase activity, acting on NAD(P)H, quinone or similar compound as acceptor"/>
    <property type="evidence" value="ECO:0007669"/>
    <property type="project" value="InterPro"/>
</dbReference>
<dbReference type="EMBL" id="AZGF01000014">
    <property type="protein sequence ID" value="KRM11796.1"/>
    <property type="molecule type" value="Genomic_DNA"/>
</dbReference>
<dbReference type="PANTHER" id="PTHR43741:SF7">
    <property type="entry name" value="FMN-DEPENDENT NADH:QUINONE OXIDOREDUCTASE"/>
    <property type="match status" value="1"/>
</dbReference>
<comment type="catalytic activity">
    <reaction evidence="5">
        <text>N,N-dimethyl-1,4-phenylenediamine + anthranilate + 2 NAD(+) = 2-(4-dimethylaminophenyl)diazenylbenzoate + 2 NADH + 2 H(+)</text>
        <dbReference type="Rhea" id="RHEA:55872"/>
        <dbReference type="ChEBI" id="CHEBI:15378"/>
        <dbReference type="ChEBI" id="CHEBI:15783"/>
        <dbReference type="ChEBI" id="CHEBI:16567"/>
        <dbReference type="ChEBI" id="CHEBI:57540"/>
        <dbReference type="ChEBI" id="CHEBI:57945"/>
        <dbReference type="ChEBI" id="CHEBI:71579"/>
        <dbReference type="EC" id="1.7.1.17"/>
    </reaction>
    <physiologicalReaction direction="right-to-left" evidence="5">
        <dbReference type="Rhea" id="RHEA:55874"/>
    </physiologicalReaction>
</comment>
<dbReference type="InterPro" id="IPR029039">
    <property type="entry name" value="Flavoprotein-like_sf"/>
</dbReference>
<dbReference type="InterPro" id="IPR003680">
    <property type="entry name" value="Flavodoxin_fold"/>
</dbReference>
<gene>
    <name evidence="6" type="primary">azoR</name>
    <name evidence="8" type="ORF">FD16_GL000465</name>
</gene>
<evidence type="ECO:0000313" key="8">
    <source>
        <dbReference type="EMBL" id="KRM11796.1"/>
    </source>
</evidence>
<evidence type="ECO:0000259" key="7">
    <source>
        <dbReference type="Pfam" id="PF02525"/>
    </source>
</evidence>
<evidence type="ECO:0000313" key="9">
    <source>
        <dbReference type="Proteomes" id="UP000051820"/>
    </source>
</evidence>
<dbReference type="Proteomes" id="UP000051820">
    <property type="component" value="Unassembled WGS sequence"/>
</dbReference>
<keyword evidence="4 6" id="KW-0520">NAD</keyword>
<comment type="similarity">
    <text evidence="6">Belongs to the azoreductase type 1 family.</text>
</comment>
<comment type="function">
    <text evidence="6">Also exhibits azoreductase activity. Catalyzes the reductive cleavage of the azo bond in aromatic azo compounds to the corresponding amines.</text>
</comment>
<feature type="binding site" evidence="6">
    <location>
        <begin position="16"/>
        <end position="18"/>
    </location>
    <ligand>
        <name>FMN</name>
        <dbReference type="ChEBI" id="CHEBI:58210"/>
    </ligand>
</feature>